<dbReference type="PANTHER" id="PTHR24421:SF10">
    <property type="entry name" value="NITRATE_NITRITE SENSOR PROTEIN NARQ"/>
    <property type="match status" value="1"/>
</dbReference>
<keyword evidence="8" id="KW-0902">Two-component regulatory system</keyword>
<protein>
    <recommendedName>
        <fullName evidence="2">histidine kinase</fullName>
        <ecNumber evidence="2">2.7.13.3</ecNumber>
    </recommendedName>
</protein>
<keyword evidence="6 14" id="KW-0418">Kinase</keyword>
<dbReference type="GO" id="GO:0000155">
    <property type="term" value="F:phosphorelay sensor kinase activity"/>
    <property type="evidence" value="ECO:0007669"/>
    <property type="project" value="InterPro"/>
</dbReference>
<dbReference type="GO" id="GO:0005524">
    <property type="term" value="F:ATP binding"/>
    <property type="evidence" value="ECO:0007669"/>
    <property type="project" value="UniProtKB-KW"/>
</dbReference>
<evidence type="ECO:0000259" key="11">
    <source>
        <dbReference type="Pfam" id="PF02518"/>
    </source>
</evidence>
<dbReference type="EC" id="2.7.13.3" evidence="2"/>
<dbReference type="RefSeq" id="WP_133878949.1">
    <property type="nucleotide sequence ID" value="NZ_BOMD01000049.1"/>
</dbReference>
<evidence type="ECO:0000256" key="9">
    <source>
        <dbReference type="SAM" id="MobiDB-lite"/>
    </source>
</evidence>
<evidence type="ECO:0000256" key="10">
    <source>
        <dbReference type="SAM" id="Phobius"/>
    </source>
</evidence>
<dbReference type="GO" id="GO:0046983">
    <property type="term" value="F:protein dimerization activity"/>
    <property type="evidence" value="ECO:0007669"/>
    <property type="project" value="InterPro"/>
</dbReference>
<dbReference type="GO" id="GO:0016020">
    <property type="term" value="C:membrane"/>
    <property type="evidence" value="ECO:0007669"/>
    <property type="project" value="InterPro"/>
</dbReference>
<keyword evidence="10" id="KW-0812">Transmembrane</keyword>
<dbReference type="PANTHER" id="PTHR24421">
    <property type="entry name" value="NITRATE/NITRITE SENSOR PROTEIN NARX-RELATED"/>
    <property type="match status" value="1"/>
</dbReference>
<dbReference type="Gene3D" id="3.30.565.10">
    <property type="entry name" value="Histidine kinase-like ATPase, C-terminal domain"/>
    <property type="match status" value="1"/>
</dbReference>
<sequence length="370" mass="39378">MIHLARRGVVVRDLPFALLLTAVALVPDWHRHGTRLSDLAPERPYDLLGALVIVVECLPLAVRRKWPVPTLALVSVGFAFDQLLGLHTIGGIALPVALFTAGAYLNTHRRTVMVVSSLAYVAFAVALNQVGPTPVADFTLFYVVFAATWGIGAWLRQNRRTEAARRQQVEEAARTAERIRIARELHDVVTHHVTAMVVQAESARYLTAAPDRLDTTLTAVTDTGRQAITDLRHLLDVLNPGHGGELRSLIEQSRRAGQPVELVEEGSSPPAASGGAEATVYRVAQEALTNAMKYDHGARTTVAVRYGAKEIDVRISTDGSGSNTASPGGSGRGLSGLADRVGTLGGDFSAGPRADGGFVVTARIPVGATA</sequence>
<dbReference type="AlphaFoldDB" id="A0A4R6JDL5"/>
<keyword evidence="10" id="KW-0472">Membrane</keyword>
<dbReference type="InterPro" id="IPR055558">
    <property type="entry name" value="DUF7134"/>
</dbReference>
<evidence type="ECO:0000259" key="12">
    <source>
        <dbReference type="Pfam" id="PF07730"/>
    </source>
</evidence>
<feature type="region of interest" description="Disordered" evidence="9">
    <location>
        <begin position="316"/>
        <end position="337"/>
    </location>
</feature>
<evidence type="ECO:0000256" key="2">
    <source>
        <dbReference type="ARBA" id="ARBA00012438"/>
    </source>
</evidence>
<feature type="transmembrane region" description="Helical" evidence="10">
    <location>
        <begin position="136"/>
        <end position="155"/>
    </location>
</feature>
<dbReference type="InterPro" id="IPR011712">
    <property type="entry name" value="Sig_transdc_His_kin_sub3_dim/P"/>
</dbReference>
<keyword evidence="5" id="KW-0547">Nucleotide-binding</keyword>
<dbReference type="InterPro" id="IPR050482">
    <property type="entry name" value="Sensor_HK_TwoCompSys"/>
</dbReference>
<feature type="compositionally biased region" description="Polar residues" evidence="9">
    <location>
        <begin position="317"/>
        <end position="327"/>
    </location>
</feature>
<keyword evidence="15" id="KW-1185">Reference proteome</keyword>
<evidence type="ECO:0000256" key="4">
    <source>
        <dbReference type="ARBA" id="ARBA00022679"/>
    </source>
</evidence>
<keyword evidence="4" id="KW-0808">Transferase</keyword>
<gene>
    <name evidence="14" type="ORF">C8E87_8543</name>
</gene>
<keyword evidence="3" id="KW-0597">Phosphoprotein</keyword>
<organism evidence="14 15">
    <name type="scientific">Paractinoplanes brasiliensis</name>
    <dbReference type="NCBI Taxonomy" id="52695"/>
    <lineage>
        <taxon>Bacteria</taxon>
        <taxon>Bacillati</taxon>
        <taxon>Actinomycetota</taxon>
        <taxon>Actinomycetes</taxon>
        <taxon>Micromonosporales</taxon>
        <taxon>Micromonosporaceae</taxon>
        <taxon>Paractinoplanes</taxon>
    </lineage>
</organism>
<keyword evidence="7" id="KW-0067">ATP-binding</keyword>
<dbReference type="CDD" id="cd16917">
    <property type="entry name" value="HATPase_UhpB-NarQ-NarX-like"/>
    <property type="match status" value="1"/>
</dbReference>
<feature type="transmembrane region" description="Helical" evidence="10">
    <location>
        <begin position="112"/>
        <end position="130"/>
    </location>
</feature>
<accession>A0A4R6JDL5</accession>
<dbReference type="SUPFAM" id="SSF55874">
    <property type="entry name" value="ATPase domain of HSP90 chaperone/DNA topoisomerase II/histidine kinase"/>
    <property type="match status" value="1"/>
</dbReference>
<comment type="caution">
    <text evidence="14">The sequence shown here is derived from an EMBL/GenBank/DDBJ whole genome shotgun (WGS) entry which is preliminary data.</text>
</comment>
<evidence type="ECO:0000313" key="15">
    <source>
        <dbReference type="Proteomes" id="UP000294901"/>
    </source>
</evidence>
<dbReference type="OrthoDB" id="227596at2"/>
<evidence type="ECO:0000256" key="7">
    <source>
        <dbReference type="ARBA" id="ARBA00022840"/>
    </source>
</evidence>
<dbReference type="EMBL" id="SNWR01000002">
    <property type="protein sequence ID" value="TDO33061.1"/>
    <property type="molecule type" value="Genomic_DNA"/>
</dbReference>
<evidence type="ECO:0000256" key="8">
    <source>
        <dbReference type="ARBA" id="ARBA00023012"/>
    </source>
</evidence>
<dbReference type="Gene3D" id="1.20.5.1930">
    <property type="match status" value="1"/>
</dbReference>
<dbReference type="Pfam" id="PF02518">
    <property type="entry name" value="HATPase_c"/>
    <property type="match status" value="1"/>
</dbReference>
<evidence type="ECO:0000256" key="5">
    <source>
        <dbReference type="ARBA" id="ARBA00022741"/>
    </source>
</evidence>
<dbReference type="InterPro" id="IPR036890">
    <property type="entry name" value="HATPase_C_sf"/>
</dbReference>
<dbReference type="Proteomes" id="UP000294901">
    <property type="component" value="Unassembled WGS sequence"/>
</dbReference>
<proteinExistence type="predicted"/>
<evidence type="ECO:0000256" key="1">
    <source>
        <dbReference type="ARBA" id="ARBA00000085"/>
    </source>
</evidence>
<evidence type="ECO:0000256" key="6">
    <source>
        <dbReference type="ARBA" id="ARBA00022777"/>
    </source>
</evidence>
<evidence type="ECO:0000256" key="3">
    <source>
        <dbReference type="ARBA" id="ARBA00022553"/>
    </source>
</evidence>
<comment type="catalytic activity">
    <reaction evidence="1">
        <text>ATP + protein L-histidine = ADP + protein N-phospho-L-histidine.</text>
        <dbReference type="EC" id="2.7.13.3"/>
    </reaction>
</comment>
<dbReference type="Pfam" id="PF23539">
    <property type="entry name" value="DUF7134"/>
    <property type="match status" value="1"/>
</dbReference>
<keyword evidence="10" id="KW-1133">Transmembrane helix</keyword>
<dbReference type="InterPro" id="IPR003594">
    <property type="entry name" value="HATPase_dom"/>
</dbReference>
<dbReference type="Pfam" id="PF07730">
    <property type="entry name" value="HisKA_3"/>
    <property type="match status" value="1"/>
</dbReference>
<feature type="domain" description="Histidine kinase/HSP90-like ATPase" evidence="11">
    <location>
        <begin position="277"/>
        <end position="366"/>
    </location>
</feature>
<evidence type="ECO:0000259" key="13">
    <source>
        <dbReference type="Pfam" id="PF23539"/>
    </source>
</evidence>
<reference evidence="14 15" key="1">
    <citation type="submission" date="2019-03" db="EMBL/GenBank/DDBJ databases">
        <title>Sequencing the genomes of 1000 actinobacteria strains.</title>
        <authorList>
            <person name="Klenk H.-P."/>
        </authorList>
    </citation>
    <scope>NUCLEOTIDE SEQUENCE [LARGE SCALE GENOMIC DNA]</scope>
    <source>
        <strain evidence="14 15">DSM 43805</strain>
    </source>
</reference>
<name>A0A4R6JDL5_9ACTN</name>
<evidence type="ECO:0000313" key="14">
    <source>
        <dbReference type="EMBL" id="TDO33061.1"/>
    </source>
</evidence>
<feature type="domain" description="DUF7134" evidence="13">
    <location>
        <begin position="5"/>
        <end position="159"/>
    </location>
</feature>
<feature type="domain" description="Signal transduction histidine kinase subgroup 3 dimerisation and phosphoacceptor" evidence="12">
    <location>
        <begin position="177"/>
        <end position="241"/>
    </location>
</feature>
<feature type="transmembrane region" description="Helical" evidence="10">
    <location>
        <begin position="82"/>
        <end position="105"/>
    </location>
</feature>